<dbReference type="InterPro" id="IPR036291">
    <property type="entry name" value="NAD(P)-bd_dom_sf"/>
</dbReference>
<proteinExistence type="predicted"/>
<dbReference type="Gene3D" id="3.40.50.720">
    <property type="entry name" value="NAD(P)-binding Rossmann-like Domain"/>
    <property type="match status" value="1"/>
</dbReference>
<dbReference type="PANTHER" id="PTHR43162:SF1">
    <property type="entry name" value="PRESTALK A DIFFERENTIATION PROTEIN A"/>
    <property type="match status" value="1"/>
</dbReference>
<sequence>MTNTRVLVTGATGRIGGAVAAQLLEKGVATRALVRRDDRRSARLRALGAEVVVADMLDIQHVRAAVDGVDRLFFNPPYHPHALDSAVTFAVAARGAGVEAVVALGQWLASPEHPALMTRQHWLSDKLFQLLPDTAHVAVDPGFFADNYFQVLPVAAQLGVLPTPSTGGRLNAPPSNEDIARVAVGALLDPHRHDGRAYRPTGPKLLSGADVAEAVGEALGRRVRLMEIPPWMFMRAVRLNAKRLGADMYFESGLRHYLPETALGSWEVGGPTTHVRDVAGVEPEDFLTVARRYVKAADTRRTAGKVLREIGNLMLTGLVPAHRLDRFDRRQQHPQPARPRYSGDSAVWRSEHDPSADPAHYRFGPDRLWNQRLSVT</sequence>
<dbReference type="InterPro" id="IPR051604">
    <property type="entry name" value="Ergot_Alk_Oxidoreductase"/>
</dbReference>
<dbReference type="InterPro" id="IPR008030">
    <property type="entry name" value="NmrA-like"/>
</dbReference>
<dbReference type="AlphaFoldDB" id="A0A7I7YY94"/>
<dbReference type="OrthoDB" id="285016at2"/>
<dbReference type="Pfam" id="PF05368">
    <property type="entry name" value="NmrA"/>
    <property type="match status" value="1"/>
</dbReference>
<dbReference type="SUPFAM" id="SSF51735">
    <property type="entry name" value="NAD(P)-binding Rossmann-fold domains"/>
    <property type="match status" value="1"/>
</dbReference>
<reference evidence="2 3" key="1">
    <citation type="journal article" date="2019" name="Emerg. Microbes Infect.">
        <title>Comprehensive subspecies identification of 175 nontuberculous mycobacteria species based on 7547 genomic profiles.</title>
        <authorList>
            <person name="Matsumoto Y."/>
            <person name="Kinjo T."/>
            <person name="Motooka D."/>
            <person name="Nabeya D."/>
            <person name="Jung N."/>
            <person name="Uechi K."/>
            <person name="Horii T."/>
            <person name="Iida T."/>
            <person name="Fujita J."/>
            <person name="Nakamura S."/>
        </authorList>
    </citation>
    <scope>NUCLEOTIDE SEQUENCE [LARGE SCALE GENOMIC DNA]</scope>
    <source>
        <strain evidence="2 3">JCM 14742</strain>
    </source>
</reference>
<accession>A0A7I7YY94</accession>
<organism evidence="2 3">
    <name type="scientific">Mycobacterium parmense</name>
    <dbReference type="NCBI Taxonomy" id="185642"/>
    <lineage>
        <taxon>Bacteria</taxon>
        <taxon>Bacillati</taxon>
        <taxon>Actinomycetota</taxon>
        <taxon>Actinomycetes</taxon>
        <taxon>Mycobacteriales</taxon>
        <taxon>Mycobacteriaceae</taxon>
        <taxon>Mycobacterium</taxon>
        <taxon>Mycobacterium simiae complex</taxon>
    </lineage>
</organism>
<dbReference type="EMBL" id="AP022614">
    <property type="protein sequence ID" value="BBZ45701.1"/>
    <property type="molecule type" value="Genomic_DNA"/>
</dbReference>
<dbReference type="Proteomes" id="UP000467105">
    <property type="component" value="Chromosome"/>
</dbReference>
<dbReference type="PANTHER" id="PTHR43162">
    <property type="match status" value="1"/>
</dbReference>
<keyword evidence="3" id="KW-1185">Reference proteome</keyword>
<evidence type="ECO:0000259" key="1">
    <source>
        <dbReference type="Pfam" id="PF05368"/>
    </source>
</evidence>
<feature type="domain" description="NmrA-like" evidence="1">
    <location>
        <begin position="3"/>
        <end position="102"/>
    </location>
</feature>
<gene>
    <name evidence="2" type="ORF">MPRM_29820</name>
</gene>
<evidence type="ECO:0000313" key="2">
    <source>
        <dbReference type="EMBL" id="BBZ45701.1"/>
    </source>
</evidence>
<dbReference type="Gene3D" id="3.90.25.10">
    <property type="entry name" value="UDP-galactose 4-epimerase, domain 1"/>
    <property type="match status" value="1"/>
</dbReference>
<dbReference type="RefSeq" id="WP_085272036.1">
    <property type="nucleotide sequence ID" value="NZ_AP022614.1"/>
</dbReference>
<protein>
    <submittedName>
        <fullName evidence="2">NAD(P)-dependent oxidoreductase</fullName>
    </submittedName>
</protein>
<evidence type="ECO:0000313" key="3">
    <source>
        <dbReference type="Proteomes" id="UP000467105"/>
    </source>
</evidence>
<name>A0A7I7YY94_9MYCO</name>